<dbReference type="EMBL" id="FOHI01000001">
    <property type="protein sequence ID" value="SES71167.1"/>
    <property type="molecule type" value="Genomic_DNA"/>
</dbReference>
<gene>
    <name evidence="1" type="ORF">SAMN05216412_101333</name>
</gene>
<evidence type="ECO:0000313" key="1">
    <source>
        <dbReference type="EMBL" id="SES71167.1"/>
    </source>
</evidence>
<name>A0A1H9YRL7_9PROT</name>
<accession>A0A1H9YRL7</accession>
<dbReference type="AlphaFoldDB" id="A0A1H9YRL7"/>
<protein>
    <submittedName>
        <fullName evidence="1">Uncharacterized protein</fullName>
    </submittedName>
</protein>
<dbReference type="OrthoDB" id="8566247at2"/>
<dbReference type="Proteomes" id="UP000183339">
    <property type="component" value="Unassembled WGS sequence"/>
</dbReference>
<sequence length="139" mass="15086">MAKKSSASLSVVPPRVATPLSPPTTLTARQKELWKEIVLSKPAAWFDRANAPLLCGYVKSIASHEFLTSQADSLEAELVDGGGDLKTLNRLHGMIERQARLIQTFATKPRLTQQSRYTAATAAVVANKASGARPWDDVE</sequence>
<organism evidence="1 2">
    <name type="scientific">Nitrosospira multiformis</name>
    <dbReference type="NCBI Taxonomy" id="1231"/>
    <lineage>
        <taxon>Bacteria</taxon>
        <taxon>Pseudomonadati</taxon>
        <taxon>Pseudomonadota</taxon>
        <taxon>Betaproteobacteria</taxon>
        <taxon>Nitrosomonadales</taxon>
        <taxon>Nitrosomonadaceae</taxon>
        <taxon>Nitrosospira</taxon>
    </lineage>
</organism>
<evidence type="ECO:0000313" key="2">
    <source>
        <dbReference type="Proteomes" id="UP000183339"/>
    </source>
</evidence>
<reference evidence="1 2" key="1">
    <citation type="submission" date="2016-10" db="EMBL/GenBank/DDBJ databases">
        <authorList>
            <person name="de Groot N.N."/>
        </authorList>
    </citation>
    <scope>NUCLEOTIDE SEQUENCE [LARGE SCALE GENOMIC DNA]</scope>
    <source>
        <strain evidence="1 2">Nl7</strain>
    </source>
</reference>
<proteinExistence type="predicted"/>
<dbReference type="RefSeq" id="WP_143049063.1">
    <property type="nucleotide sequence ID" value="NZ_FOHI01000001.1"/>
</dbReference>